<dbReference type="GO" id="GO:0006355">
    <property type="term" value="P:regulation of DNA-templated transcription"/>
    <property type="evidence" value="ECO:0007669"/>
    <property type="project" value="InterPro"/>
</dbReference>
<evidence type="ECO:0000256" key="1">
    <source>
        <dbReference type="ARBA" id="ARBA00022737"/>
    </source>
</evidence>
<dbReference type="EMBL" id="CP060636">
    <property type="protein sequence ID" value="QNM13913.1"/>
    <property type="molecule type" value="Genomic_DNA"/>
</dbReference>
<evidence type="ECO:0000313" key="4">
    <source>
        <dbReference type="Proteomes" id="UP000515856"/>
    </source>
</evidence>
<organism evidence="3 4">
    <name type="scientific">[Eubacterium] hominis</name>
    <dbReference type="NCBI Taxonomy" id="2764325"/>
    <lineage>
        <taxon>Bacteria</taxon>
        <taxon>Bacillati</taxon>
        <taxon>Bacillota</taxon>
        <taxon>Erysipelotrichia</taxon>
        <taxon>Erysipelotrichales</taxon>
        <taxon>Erysipelotrichaceae</taxon>
        <taxon>Amedibacillus</taxon>
    </lineage>
</organism>
<sequence>MKIIKLLNNNVVIAKDRRKGEVVVMGTGIGFQAKAGDHVRHDKIQKVFVLNENTKLGELISQIPASYLELTEKIVDYSKNNYEMILSENIYLSLTDHIYFALKRIKEETDIDNPFLIEVKEFYKDEFKIGCYAKKLIHEMYSVDIPDEEIGYIALHLIENTHNQGKRYVSKTLDVVDATITFIKEDYLTSIDENSLAYTRLVNHVKHFAKRYIEDSENDVDDQLLSKTITEVFIKEYECVERLSEHLKKTFGREIKNPEKNYLILHLRNCKDLK</sequence>
<proteinExistence type="predicted"/>
<dbReference type="Proteomes" id="UP000515856">
    <property type="component" value="Chromosome"/>
</dbReference>
<dbReference type="SUPFAM" id="SSF50151">
    <property type="entry name" value="SacY-like RNA-binding domain"/>
    <property type="match status" value="1"/>
</dbReference>
<dbReference type="Pfam" id="PF03123">
    <property type="entry name" value="CAT_RBD"/>
    <property type="match status" value="1"/>
</dbReference>
<keyword evidence="4" id="KW-1185">Reference proteome</keyword>
<dbReference type="PANTHER" id="PTHR30185">
    <property type="entry name" value="CRYPTIC BETA-GLUCOSIDE BGL OPERON ANTITERMINATOR"/>
    <property type="match status" value="1"/>
</dbReference>
<dbReference type="RefSeq" id="WP_117451493.1">
    <property type="nucleotide sequence ID" value="NZ_CP060636.1"/>
</dbReference>
<feature type="domain" description="PRD" evidence="2">
    <location>
        <begin position="168"/>
        <end position="274"/>
    </location>
</feature>
<dbReference type="InterPro" id="IPR036650">
    <property type="entry name" value="CAT_RNA-bd_dom_sf"/>
</dbReference>
<dbReference type="InterPro" id="IPR011608">
    <property type="entry name" value="PRD"/>
</dbReference>
<dbReference type="KEGG" id="ehn:H9Q80_08240"/>
<dbReference type="Gene3D" id="1.10.1790.10">
    <property type="entry name" value="PRD domain"/>
    <property type="match status" value="2"/>
</dbReference>
<dbReference type="InterPro" id="IPR036634">
    <property type="entry name" value="PRD_sf"/>
</dbReference>
<evidence type="ECO:0000313" key="3">
    <source>
        <dbReference type="EMBL" id="QNM13913.1"/>
    </source>
</evidence>
<name>A0A7G9GSY1_9FIRM</name>
<dbReference type="AlphaFoldDB" id="A0A7G9GSY1"/>
<dbReference type="Pfam" id="PF00874">
    <property type="entry name" value="PRD"/>
    <property type="match status" value="2"/>
</dbReference>
<gene>
    <name evidence="3" type="ORF">H9Q80_08240</name>
</gene>
<feature type="domain" description="PRD" evidence="2">
    <location>
        <begin position="62"/>
        <end position="167"/>
    </location>
</feature>
<dbReference type="Gene3D" id="2.30.24.10">
    <property type="entry name" value="CAT RNA-binding domain"/>
    <property type="match status" value="1"/>
</dbReference>
<dbReference type="SUPFAM" id="SSF63520">
    <property type="entry name" value="PTS-regulatory domain, PRD"/>
    <property type="match status" value="2"/>
</dbReference>
<dbReference type="PANTHER" id="PTHR30185:SF15">
    <property type="entry name" value="CRYPTIC BETA-GLUCOSIDE BGL OPERON ANTITERMINATOR"/>
    <property type="match status" value="1"/>
</dbReference>
<dbReference type="InterPro" id="IPR004341">
    <property type="entry name" value="CAT_RNA-bd_dom"/>
</dbReference>
<dbReference type="GO" id="GO:0003723">
    <property type="term" value="F:RNA binding"/>
    <property type="evidence" value="ECO:0007669"/>
    <property type="project" value="InterPro"/>
</dbReference>
<keyword evidence="1" id="KW-0677">Repeat</keyword>
<protein>
    <submittedName>
        <fullName evidence="3">PRD domain-containing protein</fullName>
    </submittedName>
</protein>
<dbReference type="PROSITE" id="PS51372">
    <property type="entry name" value="PRD_2"/>
    <property type="match status" value="2"/>
</dbReference>
<evidence type="ECO:0000259" key="2">
    <source>
        <dbReference type="PROSITE" id="PS51372"/>
    </source>
</evidence>
<accession>A0A7G9GSY1</accession>
<reference evidence="3 4" key="1">
    <citation type="submission" date="2020-08" db="EMBL/GenBank/DDBJ databases">
        <authorList>
            <person name="Liu C."/>
            <person name="Sun Q."/>
        </authorList>
    </citation>
    <scope>NUCLEOTIDE SEQUENCE [LARGE SCALE GENOMIC DNA]</scope>
    <source>
        <strain evidence="3 4">NSJ-61</strain>
    </source>
</reference>
<dbReference type="SMART" id="SM01061">
    <property type="entry name" value="CAT_RBD"/>
    <property type="match status" value="1"/>
</dbReference>
<dbReference type="InterPro" id="IPR050661">
    <property type="entry name" value="BglG_antiterminators"/>
</dbReference>